<name>A0A9N7URZ4_PLEPL</name>
<accession>A0A9N7URZ4</accession>
<reference evidence="1" key="1">
    <citation type="submission" date="2020-03" db="EMBL/GenBank/DDBJ databases">
        <authorList>
            <person name="Weist P."/>
        </authorList>
    </citation>
    <scope>NUCLEOTIDE SEQUENCE</scope>
</reference>
<keyword evidence="2" id="KW-1185">Reference proteome</keyword>
<gene>
    <name evidence="1" type="ORF">PLEPLA_LOCUS23274</name>
</gene>
<sequence>MEKEVSSYPSWIYFYIVLLHWLSRPGVCRLSSNFPVESQEENGAAHGGRVCHDQSSDFQPVCRGTLVCREISLGARAAAGKQSPCRPPLHAAEGSVCGPPQRFLGGEVLVRWRLTASLMRGAFFLLDQGAVSVCGAEGGPFEGTRYGGRR</sequence>
<proteinExistence type="predicted"/>
<evidence type="ECO:0000313" key="1">
    <source>
        <dbReference type="EMBL" id="CAB1435182.1"/>
    </source>
</evidence>
<protein>
    <submittedName>
        <fullName evidence="1">Uncharacterized protein</fullName>
    </submittedName>
</protein>
<comment type="caution">
    <text evidence="1">The sequence shown here is derived from an EMBL/GenBank/DDBJ whole genome shotgun (WGS) entry which is preliminary data.</text>
</comment>
<dbReference type="EMBL" id="CADEAL010001744">
    <property type="protein sequence ID" value="CAB1435182.1"/>
    <property type="molecule type" value="Genomic_DNA"/>
</dbReference>
<dbReference type="Proteomes" id="UP001153269">
    <property type="component" value="Unassembled WGS sequence"/>
</dbReference>
<dbReference type="AlphaFoldDB" id="A0A9N7URZ4"/>
<organism evidence="1 2">
    <name type="scientific">Pleuronectes platessa</name>
    <name type="common">European plaice</name>
    <dbReference type="NCBI Taxonomy" id="8262"/>
    <lineage>
        <taxon>Eukaryota</taxon>
        <taxon>Metazoa</taxon>
        <taxon>Chordata</taxon>
        <taxon>Craniata</taxon>
        <taxon>Vertebrata</taxon>
        <taxon>Euteleostomi</taxon>
        <taxon>Actinopterygii</taxon>
        <taxon>Neopterygii</taxon>
        <taxon>Teleostei</taxon>
        <taxon>Neoteleostei</taxon>
        <taxon>Acanthomorphata</taxon>
        <taxon>Carangaria</taxon>
        <taxon>Pleuronectiformes</taxon>
        <taxon>Pleuronectoidei</taxon>
        <taxon>Pleuronectidae</taxon>
        <taxon>Pleuronectes</taxon>
    </lineage>
</organism>
<evidence type="ECO:0000313" key="2">
    <source>
        <dbReference type="Proteomes" id="UP001153269"/>
    </source>
</evidence>